<dbReference type="EMBL" id="JAKOGI010000266">
    <property type="protein sequence ID" value="KAJ8438196.1"/>
    <property type="molecule type" value="Genomic_DNA"/>
</dbReference>
<evidence type="ECO:0000313" key="1">
    <source>
        <dbReference type="EMBL" id="KAJ8438196.1"/>
    </source>
</evidence>
<sequence length="170" mass="20196">MMRKFGLWVPDHKIEFDRNESRVAPFLCIQVKRSLTWLIDIQINVCILRMKQQLQTIIKIASLLKFMKSYNYASNFYSSNVGEEKYIRTSRPRKHKTRKPQPVPYDNSYPQQILHRLTSVKCAKHYDIMLPYVGNQGMNSEDYWGKEKGKLEKEILNHMTGRGRFIQLPQ</sequence>
<dbReference type="Proteomes" id="UP001153076">
    <property type="component" value="Unassembled WGS sequence"/>
</dbReference>
<protein>
    <submittedName>
        <fullName evidence="1">Uncharacterized protein</fullName>
    </submittedName>
</protein>
<proteinExistence type="predicted"/>
<reference evidence="1" key="1">
    <citation type="submission" date="2022-04" db="EMBL/GenBank/DDBJ databases">
        <title>Carnegiea gigantea Genome sequencing and assembly v2.</title>
        <authorList>
            <person name="Copetti D."/>
            <person name="Sanderson M.J."/>
            <person name="Burquez A."/>
            <person name="Wojciechowski M.F."/>
        </authorList>
    </citation>
    <scope>NUCLEOTIDE SEQUENCE</scope>
    <source>
        <strain evidence="1">SGP5-SGP5p</strain>
        <tissue evidence="1">Aerial part</tissue>
    </source>
</reference>
<evidence type="ECO:0000313" key="2">
    <source>
        <dbReference type="Proteomes" id="UP001153076"/>
    </source>
</evidence>
<keyword evidence="2" id="KW-1185">Reference proteome</keyword>
<accession>A0A9Q1QE48</accession>
<gene>
    <name evidence="1" type="ORF">Cgig2_001914</name>
</gene>
<comment type="caution">
    <text evidence="1">The sequence shown here is derived from an EMBL/GenBank/DDBJ whole genome shotgun (WGS) entry which is preliminary data.</text>
</comment>
<dbReference type="AlphaFoldDB" id="A0A9Q1QE48"/>
<organism evidence="1 2">
    <name type="scientific">Carnegiea gigantea</name>
    <dbReference type="NCBI Taxonomy" id="171969"/>
    <lineage>
        <taxon>Eukaryota</taxon>
        <taxon>Viridiplantae</taxon>
        <taxon>Streptophyta</taxon>
        <taxon>Embryophyta</taxon>
        <taxon>Tracheophyta</taxon>
        <taxon>Spermatophyta</taxon>
        <taxon>Magnoliopsida</taxon>
        <taxon>eudicotyledons</taxon>
        <taxon>Gunneridae</taxon>
        <taxon>Pentapetalae</taxon>
        <taxon>Caryophyllales</taxon>
        <taxon>Cactineae</taxon>
        <taxon>Cactaceae</taxon>
        <taxon>Cactoideae</taxon>
        <taxon>Echinocereeae</taxon>
        <taxon>Carnegiea</taxon>
    </lineage>
</organism>
<name>A0A9Q1QE48_9CARY</name>